<evidence type="ECO:0000256" key="1">
    <source>
        <dbReference type="ARBA" id="ARBA00001946"/>
    </source>
</evidence>
<evidence type="ECO:0000256" key="19">
    <source>
        <dbReference type="SAM" id="MobiDB-lite"/>
    </source>
</evidence>
<evidence type="ECO:0000256" key="17">
    <source>
        <dbReference type="ARBA" id="ARBA00048623"/>
    </source>
</evidence>
<gene>
    <name evidence="21" type="ORF">COHA_003219</name>
</gene>
<comment type="pathway">
    <text evidence="3">Cofactor biosynthesis; adenosylcobalamin biosynthesis; adenosylcobalamin from cob(II)yrinate a,c-diamide: step 7/7.</text>
</comment>
<feature type="transmembrane region" description="Helical" evidence="20">
    <location>
        <begin position="318"/>
        <end position="339"/>
    </location>
</feature>
<comment type="function">
    <text evidence="14">Joins adenosylcobinamide-GDP and alpha-ribazole to generate adenosylcobalamin (Ado-cobalamin). Also synthesizes adenosylcobalamin 5'-phosphate from adenosylcobinamide-GDP and alpha-ribazole 5'-phosphate.</text>
</comment>
<organism evidence="21 22">
    <name type="scientific">Chlorella ohadii</name>
    <dbReference type="NCBI Taxonomy" id="2649997"/>
    <lineage>
        <taxon>Eukaryota</taxon>
        <taxon>Viridiplantae</taxon>
        <taxon>Chlorophyta</taxon>
        <taxon>core chlorophytes</taxon>
        <taxon>Trebouxiophyceae</taxon>
        <taxon>Chlorellales</taxon>
        <taxon>Chlorellaceae</taxon>
        <taxon>Chlorella clade</taxon>
        <taxon>Chlorella</taxon>
    </lineage>
</organism>
<evidence type="ECO:0000313" key="22">
    <source>
        <dbReference type="Proteomes" id="UP001205105"/>
    </source>
</evidence>
<evidence type="ECO:0000256" key="5">
    <source>
        <dbReference type="ARBA" id="ARBA00013200"/>
    </source>
</evidence>
<dbReference type="EMBL" id="JADXDR010000043">
    <property type="protein sequence ID" value="KAI7843045.1"/>
    <property type="molecule type" value="Genomic_DNA"/>
</dbReference>
<comment type="similarity">
    <text evidence="4">Belongs to the CobS family.</text>
</comment>
<evidence type="ECO:0000256" key="20">
    <source>
        <dbReference type="SAM" id="Phobius"/>
    </source>
</evidence>
<dbReference type="PANTHER" id="PTHR34148">
    <property type="entry name" value="ADENOSYLCOBINAMIDE-GDP RIBAZOLETRANSFERASE"/>
    <property type="match status" value="1"/>
</dbReference>
<dbReference type="EC" id="2.7.8.26" evidence="5"/>
<dbReference type="GO" id="GO:0005886">
    <property type="term" value="C:plasma membrane"/>
    <property type="evidence" value="ECO:0007669"/>
    <property type="project" value="UniProtKB-SubCell"/>
</dbReference>
<dbReference type="AlphaFoldDB" id="A0AAD5DVY0"/>
<feature type="transmembrane region" description="Helical" evidence="20">
    <location>
        <begin position="345"/>
        <end position="362"/>
    </location>
</feature>
<proteinExistence type="inferred from homology"/>
<protein>
    <recommendedName>
        <fullName evidence="6">Adenosylcobinamide-GDP ribazoletransferase</fullName>
        <ecNumber evidence="5">2.7.8.26</ecNumber>
    </recommendedName>
    <alternativeName>
        <fullName evidence="16">Cobalamin synthase</fullName>
    </alternativeName>
    <alternativeName>
        <fullName evidence="15">Cobalamin-5'-phosphate synthase</fullName>
    </alternativeName>
</protein>
<dbReference type="GO" id="GO:0051073">
    <property type="term" value="F:adenosylcobinamide-GDP ribazoletransferase activity"/>
    <property type="evidence" value="ECO:0007669"/>
    <property type="project" value="UniProtKB-EC"/>
</dbReference>
<evidence type="ECO:0000256" key="3">
    <source>
        <dbReference type="ARBA" id="ARBA00004663"/>
    </source>
</evidence>
<keyword evidence="10 20" id="KW-0812">Transmembrane</keyword>
<evidence type="ECO:0000256" key="14">
    <source>
        <dbReference type="ARBA" id="ARBA00025228"/>
    </source>
</evidence>
<evidence type="ECO:0000256" key="6">
    <source>
        <dbReference type="ARBA" id="ARBA00015850"/>
    </source>
</evidence>
<evidence type="ECO:0000256" key="4">
    <source>
        <dbReference type="ARBA" id="ARBA00010561"/>
    </source>
</evidence>
<evidence type="ECO:0000256" key="18">
    <source>
        <dbReference type="ARBA" id="ARBA00049504"/>
    </source>
</evidence>
<keyword evidence="9" id="KW-0808">Transferase</keyword>
<evidence type="ECO:0000256" key="7">
    <source>
        <dbReference type="ARBA" id="ARBA00022475"/>
    </source>
</evidence>
<keyword evidence="7" id="KW-1003">Cell membrane</keyword>
<feature type="transmembrane region" description="Helical" evidence="20">
    <location>
        <begin position="269"/>
        <end position="284"/>
    </location>
</feature>
<keyword evidence="22" id="KW-1185">Reference proteome</keyword>
<evidence type="ECO:0000256" key="11">
    <source>
        <dbReference type="ARBA" id="ARBA00022842"/>
    </source>
</evidence>
<reference evidence="21" key="1">
    <citation type="submission" date="2020-11" db="EMBL/GenBank/DDBJ databases">
        <title>Chlorella ohadii genome sequencing and assembly.</title>
        <authorList>
            <person name="Murik O."/>
            <person name="Treves H."/>
            <person name="Kedem I."/>
            <person name="Shotland Y."/>
            <person name="Kaplan A."/>
        </authorList>
    </citation>
    <scope>NUCLEOTIDE SEQUENCE</scope>
    <source>
        <strain evidence="21">1</strain>
    </source>
</reference>
<evidence type="ECO:0000256" key="12">
    <source>
        <dbReference type="ARBA" id="ARBA00022989"/>
    </source>
</evidence>
<keyword evidence="11" id="KW-0460">Magnesium</keyword>
<comment type="catalytic activity">
    <reaction evidence="17">
        <text>alpha-ribazole + adenosylcob(III)inamide-GDP = adenosylcob(III)alamin + GMP + H(+)</text>
        <dbReference type="Rhea" id="RHEA:16049"/>
        <dbReference type="ChEBI" id="CHEBI:10329"/>
        <dbReference type="ChEBI" id="CHEBI:15378"/>
        <dbReference type="ChEBI" id="CHEBI:18408"/>
        <dbReference type="ChEBI" id="CHEBI:58115"/>
        <dbReference type="ChEBI" id="CHEBI:60487"/>
        <dbReference type="EC" id="2.7.8.26"/>
    </reaction>
</comment>
<feature type="compositionally biased region" description="Basic and acidic residues" evidence="19">
    <location>
        <begin position="33"/>
        <end position="45"/>
    </location>
</feature>
<comment type="subcellular location">
    <subcellularLocation>
        <location evidence="2">Cell membrane</location>
        <topology evidence="2">Multi-pass membrane protein</topology>
    </subcellularLocation>
</comment>
<keyword evidence="13 20" id="KW-0472">Membrane</keyword>
<dbReference type="Pfam" id="PF02654">
    <property type="entry name" value="CobS"/>
    <property type="match status" value="1"/>
</dbReference>
<evidence type="ECO:0000256" key="15">
    <source>
        <dbReference type="ARBA" id="ARBA00032605"/>
    </source>
</evidence>
<evidence type="ECO:0000256" key="9">
    <source>
        <dbReference type="ARBA" id="ARBA00022679"/>
    </source>
</evidence>
<dbReference type="InterPro" id="IPR003805">
    <property type="entry name" value="CobS"/>
</dbReference>
<accession>A0AAD5DVY0</accession>
<sequence length="373" mass="39578">MACKCVQPWPIGVRQQSLIGFLMAPNKRGAAPNDKENRPDLKPGDEPNDFASSVITKEEVEARGSGTQEARDSYDPSRPLLSELRVFFTGIMFLTRLPVPAWVDHHPAYLMRAVMWFPLIGATVGLWGAAWYNAAALLWPAPPALAGAISTLATVWLTGCFHEDGLADSIDGFGGGWGREQILRIMKDSRVGTYALVGTALILQAKTGVLGALGPARAGAAIVAAHAAARWTALPLTYGCHYIQDAEDAKRGLYNWFAQSQRLLTPPRLAFGTLSTIAVVAAALPSAQAWAVGATVVAMTIASAYYGYAVLGGVVGDYLGATIAATELAIYLVLTANWAAVAVRWQPLAVLAAAAVVPVVYTRRMIQTGGANC</sequence>
<evidence type="ECO:0000256" key="16">
    <source>
        <dbReference type="ARBA" id="ARBA00032853"/>
    </source>
</evidence>
<evidence type="ECO:0000256" key="8">
    <source>
        <dbReference type="ARBA" id="ARBA00022573"/>
    </source>
</evidence>
<keyword evidence="8" id="KW-0169">Cobalamin biosynthesis</keyword>
<evidence type="ECO:0000256" key="2">
    <source>
        <dbReference type="ARBA" id="ARBA00004651"/>
    </source>
</evidence>
<keyword evidence="12 20" id="KW-1133">Transmembrane helix</keyword>
<evidence type="ECO:0000313" key="21">
    <source>
        <dbReference type="EMBL" id="KAI7843045.1"/>
    </source>
</evidence>
<comment type="catalytic activity">
    <reaction evidence="18">
        <text>alpha-ribazole 5'-phosphate + adenosylcob(III)inamide-GDP = adenosylcob(III)alamin 5'-phosphate + GMP + H(+)</text>
        <dbReference type="Rhea" id="RHEA:23560"/>
        <dbReference type="ChEBI" id="CHEBI:15378"/>
        <dbReference type="ChEBI" id="CHEBI:57918"/>
        <dbReference type="ChEBI" id="CHEBI:58115"/>
        <dbReference type="ChEBI" id="CHEBI:60487"/>
        <dbReference type="ChEBI" id="CHEBI:60493"/>
        <dbReference type="EC" id="2.7.8.26"/>
    </reaction>
</comment>
<dbReference type="PANTHER" id="PTHR34148:SF1">
    <property type="entry name" value="ADENOSYLCOBINAMIDE-GDP RIBAZOLETRANSFERASE"/>
    <property type="match status" value="1"/>
</dbReference>
<feature type="transmembrane region" description="Helical" evidence="20">
    <location>
        <begin position="290"/>
        <end position="311"/>
    </location>
</feature>
<dbReference type="GO" id="GO:0008818">
    <property type="term" value="F:cobalamin 5'-phosphate synthase activity"/>
    <property type="evidence" value="ECO:0007669"/>
    <property type="project" value="InterPro"/>
</dbReference>
<name>A0AAD5DVY0_9CHLO</name>
<dbReference type="Proteomes" id="UP001205105">
    <property type="component" value="Unassembled WGS sequence"/>
</dbReference>
<dbReference type="HAMAP" id="MF_00719">
    <property type="entry name" value="CobS"/>
    <property type="match status" value="1"/>
</dbReference>
<comment type="cofactor">
    <cofactor evidence="1">
        <name>Mg(2+)</name>
        <dbReference type="ChEBI" id="CHEBI:18420"/>
    </cofactor>
</comment>
<evidence type="ECO:0000256" key="13">
    <source>
        <dbReference type="ARBA" id="ARBA00023136"/>
    </source>
</evidence>
<feature type="transmembrane region" description="Helical" evidence="20">
    <location>
        <begin position="109"/>
        <end position="132"/>
    </location>
</feature>
<comment type="caution">
    <text evidence="21">The sequence shown here is derived from an EMBL/GenBank/DDBJ whole genome shotgun (WGS) entry which is preliminary data.</text>
</comment>
<evidence type="ECO:0000256" key="10">
    <source>
        <dbReference type="ARBA" id="ARBA00022692"/>
    </source>
</evidence>
<feature type="transmembrane region" description="Helical" evidence="20">
    <location>
        <begin position="84"/>
        <end position="103"/>
    </location>
</feature>
<feature type="region of interest" description="Disordered" evidence="19">
    <location>
        <begin position="26"/>
        <end position="54"/>
    </location>
</feature>